<gene>
    <name evidence="2" type="ORF">C4F51_13285</name>
</gene>
<dbReference type="EMBL" id="PRDL01000001">
    <property type="protein sequence ID" value="MBE8718161.1"/>
    <property type="molecule type" value="Genomic_DNA"/>
</dbReference>
<feature type="chain" id="PRO_5037197563" evidence="1">
    <location>
        <begin position="24"/>
        <end position="146"/>
    </location>
</feature>
<evidence type="ECO:0000313" key="3">
    <source>
        <dbReference type="Proteomes" id="UP000652567"/>
    </source>
</evidence>
<dbReference type="RefSeq" id="WP_193910502.1">
    <property type="nucleotide sequence ID" value="NZ_PRDL01000001.1"/>
</dbReference>
<protein>
    <submittedName>
        <fullName evidence="2">Uncharacterized protein</fullName>
    </submittedName>
</protein>
<dbReference type="Proteomes" id="UP000652567">
    <property type="component" value="Unassembled WGS sequence"/>
</dbReference>
<proteinExistence type="predicted"/>
<name>A0A928V754_9GAMM</name>
<evidence type="ECO:0000256" key="1">
    <source>
        <dbReference type="SAM" id="SignalP"/>
    </source>
</evidence>
<evidence type="ECO:0000313" key="2">
    <source>
        <dbReference type="EMBL" id="MBE8718161.1"/>
    </source>
</evidence>
<dbReference type="AlphaFoldDB" id="A0A928V754"/>
<sequence length="146" mass="15839">MFLKNMPRVLCAALALSSAATFAEEIFRVDILHVVNGVEKPMSLFVAEGTEGIISLQSTEDAYSFDAAVQIDAEAAEGFYSINTSITSTNNEGIPSHHERKSRLAIAETPVNVTNFNVRTTRSEELLTVMVAKVDASAIPSHVEPR</sequence>
<keyword evidence="3" id="KW-1185">Reference proteome</keyword>
<keyword evidence="1" id="KW-0732">Signal</keyword>
<accession>A0A928V754</accession>
<comment type="caution">
    <text evidence="2">The sequence shown here is derived from an EMBL/GenBank/DDBJ whole genome shotgun (WGS) entry which is preliminary data.</text>
</comment>
<feature type="signal peptide" evidence="1">
    <location>
        <begin position="1"/>
        <end position="23"/>
    </location>
</feature>
<organism evidence="2 3">
    <name type="scientific">Cellvibrio polysaccharolyticus</name>
    <dbReference type="NCBI Taxonomy" id="2082724"/>
    <lineage>
        <taxon>Bacteria</taxon>
        <taxon>Pseudomonadati</taxon>
        <taxon>Pseudomonadota</taxon>
        <taxon>Gammaproteobacteria</taxon>
        <taxon>Cellvibrionales</taxon>
        <taxon>Cellvibrionaceae</taxon>
        <taxon>Cellvibrio</taxon>
    </lineage>
</organism>
<reference evidence="2" key="1">
    <citation type="submission" date="2018-07" db="EMBL/GenBank/DDBJ databases">
        <title>Genome assembly of strain Ka43.</title>
        <authorList>
            <person name="Kukolya J."/>
            <person name="Nagy I."/>
            <person name="Horvath B."/>
            <person name="Toth A."/>
        </authorList>
    </citation>
    <scope>NUCLEOTIDE SEQUENCE</scope>
    <source>
        <strain evidence="2">KB43</strain>
    </source>
</reference>